<dbReference type="Pfam" id="PF00005">
    <property type="entry name" value="ABC_tran"/>
    <property type="match status" value="1"/>
</dbReference>
<keyword evidence="4" id="KW-0547">Nucleotide-binding</keyword>
<evidence type="ECO:0000256" key="1">
    <source>
        <dbReference type="ARBA" id="ARBA00004202"/>
    </source>
</evidence>
<evidence type="ECO:0000256" key="3">
    <source>
        <dbReference type="ARBA" id="ARBA00022448"/>
    </source>
</evidence>
<dbReference type="InterPro" id="IPR003439">
    <property type="entry name" value="ABC_transporter-like_ATP-bd"/>
</dbReference>
<evidence type="ECO:0000256" key="6">
    <source>
        <dbReference type="ARBA" id="ARBA00023251"/>
    </source>
</evidence>
<gene>
    <name evidence="8" type="ORF">E0L93_03690</name>
</gene>
<dbReference type="GO" id="GO:0046677">
    <property type="term" value="P:response to antibiotic"/>
    <property type="evidence" value="ECO:0007669"/>
    <property type="project" value="UniProtKB-KW"/>
</dbReference>
<feature type="domain" description="ABC transporter" evidence="7">
    <location>
        <begin position="5"/>
        <end position="230"/>
    </location>
</feature>
<accession>A0A4R1BRS8</accession>
<dbReference type="GO" id="GO:0005886">
    <property type="term" value="C:plasma membrane"/>
    <property type="evidence" value="ECO:0007669"/>
    <property type="project" value="UniProtKB-SubCell"/>
</dbReference>
<evidence type="ECO:0000256" key="4">
    <source>
        <dbReference type="ARBA" id="ARBA00022741"/>
    </source>
</evidence>
<comment type="subcellular location">
    <subcellularLocation>
        <location evidence="1">Cell membrane</location>
        <topology evidence="1">Peripheral membrane protein</topology>
    </subcellularLocation>
</comment>
<dbReference type="PANTHER" id="PTHR42711">
    <property type="entry name" value="ABC TRANSPORTER ATP-BINDING PROTEIN"/>
    <property type="match status" value="1"/>
</dbReference>
<dbReference type="PROSITE" id="PS50893">
    <property type="entry name" value="ABC_TRANSPORTER_2"/>
    <property type="match status" value="1"/>
</dbReference>
<comment type="caution">
    <text evidence="8">The sequence shown here is derived from an EMBL/GenBank/DDBJ whole genome shotgun (WGS) entry which is preliminary data.</text>
</comment>
<dbReference type="Proteomes" id="UP000295244">
    <property type="component" value="Unassembled WGS sequence"/>
</dbReference>
<sequence length="301" mass="33778">MGVVIKTENLTKTYGRSRGIRDVGLSVEEGEVFGFLGPNGAGKTTTIRVLLDFLHPTSGRAEVFGLDTVKDSVRIRANVGNLPGEFALEDRLTGEQLLRFFARLRGVKDLGYAYELAERLGADLSRPMRRLSRGNKQKIGLVQAMFHRPPLLILDEPTGGLDPLVQEEFLKIVRELRGEGRTVFFSSHVLSEVERVCDRVGIIRDGELVDVEPTDALINKSFRHVRLVFDEPVDPRPFRALEGVRSFRAEGPELSFTLYGDLDRMVKLAARHTLVNMEYERPSLEEIFLTYYGGSGRNNDG</sequence>
<evidence type="ECO:0000256" key="5">
    <source>
        <dbReference type="ARBA" id="ARBA00022840"/>
    </source>
</evidence>
<keyword evidence="5 8" id="KW-0067">ATP-binding</keyword>
<dbReference type="Gene3D" id="3.40.50.300">
    <property type="entry name" value="P-loop containing nucleotide triphosphate hydrolases"/>
    <property type="match status" value="1"/>
</dbReference>
<dbReference type="EMBL" id="SKBU01000006">
    <property type="protein sequence ID" value="TCJ20057.1"/>
    <property type="molecule type" value="Genomic_DNA"/>
</dbReference>
<keyword evidence="6" id="KW-0046">Antibiotic resistance</keyword>
<dbReference type="InterPro" id="IPR050763">
    <property type="entry name" value="ABC_transporter_ATP-binding"/>
</dbReference>
<dbReference type="SUPFAM" id="SSF52540">
    <property type="entry name" value="P-loop containing nucleoside triphosphate hydrolases"/>
    <property type="match status" value="1"/>
</dbReference>
<dbReference type="InterPro" id="IPR027417">
    <property type="entry name" value="P-loop_NTPase"/>
</dbReference>
<organism evidence="8 9">
    <name type="scientific">Rubrobacter taiwanensis</name>
    <dbReference type="NCBI Taxonomy" id="185139"/>
    <lineage>
        <taxon>Bacteria</taxon>
        <taxon>Bacillati</taxon>
        <taxon>Actinomycetota</taxon>
        <taxon>Rubrobacteria</taxon>
        <taxon>Rubrobacterales</taxon>
        <taxon>Rubrobacteraceae</taxon>
        <taxon>Rubrobacter</taxon>
    </lineage>
</organism>
<evidence type="ECO:0000313" key="9">
    <source>
        <dbReference type="Proteomes" id="UP000295244"/>
    </source>
</evidence>
<proteinExistence type="inferred from homology"/>
<name>A0A4R1BRS8_9ACTN</name>
<comment type="similarity">
    <text evidence="2">Belongs to the ABC transporter superfamily.</text>
</comment>
<evidence type="ECO:0000313" key="8">
    <source>
        <dbReference type="EMBL" id="TCJ20057.1"/>
    </source>
</evidence>
<reference evidence="8 9" key="1">
    <citation type="submission" date="2019-03" db="EMBL/GenBank/DDBJ databases">
        <title>Whole genome sequence of a novel Rubrobacter taiwanensis strain, isolated from Yellowstone National Park.</title>
        <authorList>
            <person name="Freed S."/>
            <person name="Ramaley R.F."/>
            <person name="Kyndt J.A."/>
        </authorList>
    </citation>
    <scope>NUCLEOTIDE SEQUENCE [LARGE SCALE GENOMIC DNA]</scope>
    <source>
        <strain evidence="8 9">Yellowstone</strain>
    </source>
</reference>
<dbReference type="InterPro" id="IPR003593">
    <property type="entry name" value="AAA+_ATPase"/>
</dbReference>
<evidence type="ECO:0000259" key="7">
    <source>
        <dbReference type="PROSITE" id="PS50893"/>
    </source>
</evidence>
<dbReference type="GO" id="GO:0016887">
    <property type="term" value="F:ATP hydrolysis activity"/>
    <property type="evidence" value="ECO:0007669"/>
    <property type="project" value="InterPro"/>
</dbReference>
<keyword evidence="3" id="KW-0813">Transport</keyword>
<keyword evidence="9" id="KW-1185">Reference proteome</keyword>
<dbReference type="GO" id="GO:0005524">
    <property type="term" value="F:ATP binding"/>
    <property type="evidence" value="ECO:0007669"/>
    <property type="project" value="UniProtKB-KW"/>
</dbReference>
<protein>
    <submittedName>
        <fullName evidence="8">ABC transporter ATP-binding protein</fullName>
    </submittedName>
</protein>
<dbReference type="SMART" id="SM00382">
    <property type="entry name" value="AAA"/>
    <property type="match status" value="1"/>
</dbReference>
<dbReference type="OrthoDB" id="9804819at2"/>
<dbReference type="CDD" id="cd03230">
    <property type="entry name" value="ABC_DR_subfamily_A"/>
    <property type="match status" value="1"/>
</dbReference>
<dbReference type="AlphaFoldDB" id="A0A4R1BRS8"/>
<evidence type="ECO:0000256" key="2">
    <source>
        <dbReference type="ARBA" id="ARBA00005417"/>
    </source>
</evidence>
<dbReference type="PANTHER" id="PTHR42711:SF5">
    <property type="entry name" value="ABC TRANSPORTER ATP-BINDING PROTEIN NATA"/>
    <property type="match status" value="1"/>
</dbReference>